<feature type="transmembrane region" description="Helical" evidence="1">
    <location>
        <begin position="73"/>
        <end position="92"/>
    </location>
</feature>
<proteinExistence type="predicted"/>
<sequence length="106" mass="11433">MLFSKAMEWSSFAITEIPNPGTGEAPPGSEGLLTILKWVAWIVFGLAVAGILITAGTMMINNRRGEGGEHAGRLAWVLGGCILAASAGSLRWRRRRRPGLRSFSHD</sequence>
<organism evidence="2">
    <name type="scientific">Arthrobacter sp. J3.53</name>
    <dbReference type="NCBI Taxonomy" id="347215"/>
    <lineage>
        <taxon>Bacteria</taxon>
        <taxon>Bacillati</taxon>
        <taxon>Actinomycetota</taxon>
        <taxon>Actinomycetes</taxon>
        <taxon>Micrococcales</taxon>
        <taxon>Micrococcaceae</taxon>
        <taxon>Arthrobacter</taxon>
    </lineage>
</organism>
<keyword evidence="1" id="KW-0812">Transmembrane</keyword>
<protein>
    <submittedName>
        <fullName evidence="2">Uncharacterized protein</fullName>
    </submittedName>
</protein>
<keyword evidence="2" id="KW-0614">Plasmid</keyword>
<keyword evidence="1" id="KW-0472">Membrane</keyword>
<name>I3W234_9MICC</name>
<feature type="transmembrane region" description="Helical" evidence="1">
    <location>
        <begin position="38"/>
        <end position="61"/>
    </location>
</feature>
<reference evidence="2" key="1">
    <citation type="submission" date="2012-01" db="EMBL/GenBank/DDBJ databases">
        <authorList>
            <person name="Summers A.O."/>
            <person name="Wireman J."/>
        </authorList>
    </citation>
    <scope>NUCLEOTIDE SEQUENCE</scope>
    <source>
        <strain evidence="2">J3-53</strain>
        <plasmid evidence="2">pJ353-116</plasmid>
    </source>
</reference>
<evidence type="ECO:0000313" key="2">
    <source>
        <dbReference type="EMBL" id="AFK89661.1"/>
    </source>
</evidence>
<dbReference type="EMBL" id="JQ418531">
    <property type="protein sequence ID" value="AFK89661.1"/>
    <property type="molecule type" value="Genomic_DNA"/>
</dbReference>
<dbReference type="AlphaFoldDB" id="I3W234"/>
<geneLocation type="plasmid" evidence="2">
    <name>pJ353-116</name>
</geneLocation>
<dbReference type="RefSeq" id="WP_015062095.1">
    <property type="nucleotide sequence ID" value="NC_019332.1"/>
</dbReference>
<accession>I3W234</accession>
<evidence type="ECO:0000256" key="1">
    <source>
        <dbReference type="SAM" id="Phobius"/>
    </source>
</evidence>
<keyword evidence="1" id="KW-1133">Transmembrane helix</keyword>